<evidence type="ECO:0000256" key="2">
    <source>
        <dbReference type="ARBA" id="ARBA00022803"/>
    </source>
</evidence>
<dbReference type="Pfam" id="PF07719">
    <property type="entry name" value="TPR_2"/>
    <property type="match status" value="1"/>
</dbReference>
<dbReference type="PANTHER" id="PTHR44998:SF1">
    <property type="entry name" value="UDP-N-ACETYLGLUCOSAMINE--PEPTIDE N-ACETYLGLUCOSAMINYLTRANSFERASE 110 KDA SUBUNIT"/>
    <property type="match status" value="1"/>
</dbReference>
<organism evidence="5 6">
    <name type="scientific">Candidatus Magnetoglobus multicellularis str. Araruama</name>
    <dbReference type="NCBI Taxonomy" id="890399"/>
    <lineage>
        <taxon>Bacteria</taxon>
        <taxon>Pseudomonadati</taxon>
        <taxon>Thermodesulfobacteriota</taxon>
        <taxon>Desulfobacteria</taxon>
        <taxon>Desulfobacterales</taxon>
        <taxon>Desulfobacteraceae</taxon>
        <taxon>Candidatus Magnetoglobus</taxon>
    </lineage>
</organism>
<feature type="repeat" description="TPR" evidence="3">
    <location>
        <begin position="217"/>
        <end position="250"/>
    </location>
</feature>
<protein>
    <submittedName>
        <fullName evidence="5">TPR Domain containing protein</fullName>
    </submittedName>
</protein>
<dbReference type="GO" id="GO:0016757">
    <property type="term" value="F:glycosyltransferase activity"/>
    <property type="evidence" value="ECO:0007669"/>
    <property type="project" value="TreeGrafter"/>
</dbReference>
<feature type="repeat" description="TPR" evidence="3">
    <location>
        <begin position="149"/>
        <end position="182"/>
    </location>
</feature>
<keyword evidence="2 3" id="KW-0802">TPR repeat</keyword>
<dbReference type="InterPro" id="IPR019734">
    <property type="entry name" value="TPR_rpt"/>
</dbReference>
<feature type="repeat" description="TPR" evidence="3">
    <location>
        <begin position="81"/>
        <end position="114"/>
    </location>
</feature>
<dbReference type="SUPFAM" id="SSF48452">
    <property type="entry name" value="TPR-like"/>
    <property type="match status" value="1"/>
</dbReference>
<keyword evidence="4" id="KW-1133">Transmembrane helix</keyword>
<feature type="repeat" description="TPR" evidence="3">
    <location>
        <begin position="183"/>
        <end position="216"/>
    </location>
</feature>
<evidence type="ECO:0000256" key="1">
    <source>
        <dbReference type="ARBA" id="ARBA00022737"/>
    </source>
</evidence>
<feature type="repeat" description="TPR" evidence="3">
    <location>
        <begin position="115"/>
        <end position="148"/>
    </location>
</feature>
<dbReference type="PANTHER" id="PTHR44998">
    <property type="match status" value="1"/>
</dbReference>
<dbReference type="PROSITE" id="PS50293">
    <property type="entry name" value="TPR_REGION"/>
    <property type="match status" value="1"/>
</dbReference>
<evidence type="ECO:0000313" key="5">
    <source>
        <dbReference type="EMBL" id="ETR71617.1"/>
    </source>
</evidence>
<comment type="caution">
    <text evidence="5">The sequence shown here is derived from an EMBL/GenBank/DDBJ whole genome shotgun (WGS) entry which is preliminary data.</text>
</comment>
<dbReference type="InterPro" id="IPR011990">
    <property type="entry name" value="TPR-like_helical_dom_sf"/>
</dbReference>
<keyword evidence="4" id="KW-0812">Transmembrane</keyword>
<sequence>MKESQRTLNTEQIDQPSKTVYVTGVLVMCLLSFSIGIFVDNFFKTKQLGDNPVKKVNTNSMRLPSQSNFPIQDQQISESSVRYNFTMAFELGECGLYDKAVTYYKQALALKPNDTLILHNLAINLLHAGRLNEAIARFRKALKYKPEDPKTLRHLGFAFAESGQYDNAITFYNKALELDPNDAQTHKWLGFACIDSGKIETAIIHFEKVIHLVPDDPFAHDSLGFAYFLLDQKTKAMAYCQKAISLAPKNLILKMNFSEIALMTDNWDRAIEMARQALTKKGLSSAHHLAMRIIKMVALVCQGNRQQAHDEAQIFLTIYPTIQSFDDSKWNYSGIKSYIKKQRR</sequence>
<dbReference type="SMART" id="SM00028">
    <property type="entry name" value="TPR"/>
    <property type="match status" value="5"/>
</dbReference>
<feature type="transmembrane region" description="Helical" evidence="4">
    <location>
        <begin position="20"/>
        <end position="39"/>
    </location>
</feature>
<keyword evidence="4" id="KW-0472">Membrane</keyword>
<dbReference type="PROSITE" id="PS50005">
    <property type="entry name" value="TPR"/>
    <property type="match status" value="5"/>
</dbReference>
<dbReference type="GO" id="GO:0006493">
    <property type="term" value="P:protein O-linked glycosylation"/>
    <property type="evidence" value="ECO:0007669"/>
    <property type="project" value="TreeGrafter"/>
</dbReference>
<reference evidence="6" key="1">
    <citation type="submission" date="2012-11" db="EMBL/GenBank/DDBJ databases">
        <authorList>
            <person name="Lucero-Rivera Y.E."/>
            <person name="Tovar-Ramirez D."/>
        </authorList>
    </citation>
    <scope>NUCLEOTIDE SEQUENCE [LARGE SCALE GENOMIC DNA]</scope>
    <source>
        <strain evidence="6">Araruama</strain>
    </source>
</reference>
<dbReference type="AlphaFoldDB" id="A0A1V1P9P9"/>
<proteinExistence type="predicted"/>
<evidence type="ECO:0000256" key="4">
    <source>
        <dbReference type="SAM" id="Phobius"/>
    </source>
</evidence>
<dbReference type="EMBL" id="ATBP01000247">
    <property type="protein sequence ID" value="ETR71617.1"/>
    <property type="molecule type" value="Genomic_DNA"/>
</dbReference>
<accession>A0A1V1P9P9</accession>
<dbReference type="Pfam" id="PF14559">
    <property type="entry name" value="TPR_19"/>
    <property type="match status" value="1"/>
</dbReference>
<gene>
    <name evidence="5" type="ORF">OMM_02358</name>
</gene>
<evidence type="ECO:0000256" key="3">
    <source>
        <dbReference type="PROSITE-ProRule" id="PRU00339"/>
    </source>
</evidence>
<dbReference type="Pfam" id="PF13414">
    <property type="entry name" value="TPR_11"/>
    <property type="match status" value="1"/>
</dbReference>
<dbReference type="Proteomes" id="UP000189670">
    <property type="component" value="Unassembled WGS sequence"/>
</dbReference>
<dbReference type="Gene3D" id="1.25.40.10">
    <property type="entry name" value="Tetratricopeptide repeat domain"/>
    <property type="match status" value="1"/>
</dbReference>
<keyword evidence="1" id="KW-0677">Repeat</keyword>
<dbReference type="InterPro" id="IPR013105">
    <property type="entry name" value="TPR_2"/>
</dbReference>
<name>A0A1V1P9P9_9BACT</name>
<evidence type="ECO:0000313" key="6">
    <source>
        <dbReference type="Proteomes" id="UP000189670"/>
    </source>
</evidence>